<name>O41023_PBCV1</name>
<dbReference type="GeneID" id="918181"/>
<evidence type="ECO:0000313" key="1">
    <source>
        <dbReference type="EMBL" id="AAC96992.1"/>
    </source>
</evidence>
<proteinExistence type="predicted"/>
<accession>O41023</accession>
<gene>
    <name evidence="1" type="primary">a541R</name>
</gene>
<dbReference type="RefSeq" id="NP_048897.1">
    <property type="nucleotide sequence ID" value="NC_000852.5"/>
</dbReference>
<dbReference type="KEGG" id="vg:918181"/>
<reference evidence="1 2" key="2">
    <citation type="journal article" date="1995" name="Virology">
        <title>Analysis of 43 kb of the Chlorella virus PBCV-1 330-kb genome: map positions 45 to 88.</title>
        <authorList>
            <person name="Li Y."/>
            <person name="Lu Z."/>
            <person name="Burbank D.E."/>
            <person name="Kutish G.F."/>
            <person name="Rock D.L."/>
            <person name="Van Etten J.L."/>
        </authorList>
    </citation>
    <scope>NUCLEOTIDE SEQUENCE [LARGE SCALE GENOMIC DNA]</scope>
</reference>
<organismHost>
    <name type="scientific">Chlorella</name>
    <dbReference type="NCBI Taxonomy" id="3071"/>
</organismHost>
<reference evidence="1 2" key="4">
    <citation type="journal article" date="1996" name="Virology">
        <title>Analysis of 76 kb of the chlorella virus PBCV-1 330-kb genome: map positions 182 to 258.</title>
        <authorList>
            <person name="Kutish G.F."/>
            <person name="Li Y."/>
            <person name="Lu Z."/>
            <person name="Furuta M."/>
            <person name="Rock D.L."/>
            <person name="Van Etten J.L."/>
        </authorList>
    </citation>
    <scope>NUCLEOTIDE SEQUENCE [LARGE SCALE GENOMIC DNA]</scope>
</reference>
<reference evidence="1 2" key="8">
    <citation type="journal article" date="2010" name="J. Virol.">
        <title>Microarray analysis of Paramecium bursaria chlorella virus 1 transcription.</title>
        <authorList>
            <person name="Yanai-Balser G.M."/>
            <person name="Duncan G.A."/>
            <person name="Eudy J.D."/>
            <person name="Wang D."/>
            <person name="Li X."/>
            <person name="Agarkova I.V."/>
            <person name="Dunigan D.D."/>
            <person name="Van Etten J.L."/>
        </authorList>
    </citation>
    <scope>NUCLEOTIDE SEQUENCE [LARGE SCALE GENOMIC DNA]</scope>
</reference>
<sequence>MVLSNDVIAVVLPLRLPTTVFLSPRPPELNPTMVLRFPAINLVPANVPITVLLDPVVILFPAYDPMIVLFPEVIKAPQLYPTSVLLTEVDVVDIPL</sequence>
<reference evidence="1 2" key="5">
    <citation type="journal article" date="1997" name="Virology">
        <title>Analysis of 74 kb of DNA located at the right end of the 330-kb chlorella virus PBCV-1 genome.</title>
        <authorList>
            <person name="Li Y."/>
            <person name="Lu Z."/>
            <person name="Sun L."/>
            <person name="Ropp S."/>
            <person name="Kutish G.F."/>
            <person name="Rock D.L."/>
            <person name="Van Etten J.L."/>
        </authorList>
    </citation>
    <scope>NUCLEOTIDE SEQUENCE [LARGE SCALE GENOMIC DNA]</scope>
</reference>
<evidence type="ECO:0000313" key="2">
    <source>
        <dbReference type="Proteomes" id="UP000000862"/>
    </source>
</evidence>
<reference evidence="1 2" key="7">
    <citation type="journal article" date="2000" name="Virology">
        <title>Characterization of a beta-1,3-glucanase encoded by chlorella virus PBCV-1.</title>
        <authorList>
            <person name="Sun L."/>
            <person name="Gurnon J.R."/>
            <person name="Adams B.J."/>
            <person name="Graves M.V."/>
            <person name="Van Etten J.L."/>
        </authorList>
    </citation>
    <scope>NUCLEOTIDE SEQUENCE [LARGE SCALE GENOMIC DNA]</scope>
</reference>
<protein>
    <submittedName>
        <fullName evidence="1">Uncharacterized protein</fullName>
    </submittedName>
</protein>
<keyword evidence="2" id="KW-1185">Reference proteome</keyword>
<reference evidence="1 2" key="6">
    <citation type="journal article" date="1999" name="Virology">
        <title>Chlorella virus PBCV-1 encodes a functional homospermidine synthase.</title>
        <authorList>
            <person name="Kaiser A."/>
            <person name="Vollmert M."/>
            <person name="Tholl D."/>
            <person name="Graves M.V."/>
            <person name="Gurnon J.R."/>
            <person name="Xing W."/>
            <person name="Lisec A.D."/>
            <person name="Nickerson K.W."/>
            <person name="Van Etten J.L."/>
        </authorList>
    </citation>
    <scope>NUCLEOTIDE SEQUENCE [LARGE SCALE GENOMIC DNA]</scope>
</reference>
<dbReference type="PIR" id="T18043">
    <property type="entry name" value="T18043"/>
</dbReference>
<reference evidence="1 2" key="3">
    <citation type="journal article" date="1996" name="Virology">
        <title>Analysis of 94 kb of the chlorella virus PBCV-1 330-kb genome: map positions 88 to 182.</title>
        <authorList>
            <person name="Lu Z."/>
            <person name="Li Y."/>
            <person name="Que Q."/>
            <person name="Kutish G.F."/>
            <person name="Rock D.L."/>
            <person name="Van Etten J.L."/>
        </authorList>
    </citation>
    <scope>NUCLEOTIDE SEQUENCE [LARGE SCALE GENOMIC DNA]</scope>
</reference>
<organism evidence="1 2">
    <name type="scientific">Paramecium bursaria Chlorella virus 1</name>
    <name type="common">PBCV-1</name>
    <dbReference type="NCBI Taxonomy" id="10506"/>
    <lineage>
        <taxon>Viruses</taxon>
        <taxon>Varidnaviria</taxon>
        <taxon>Bamfordvirae</taxon>
        <taxon>Nucleocytoviricota</taxon>
        <taxon>Megaviricetes</taxon>
        <taxon>Algavirales</taxon>
        <taxon>Phycodnaviridae</taxon>
        <taxon>Chlorovirus</taxon>
        <taxon>Chlorovirus vanettense</taxon>
    </lineage>
</organism>
<reference evidence="1 2" key="1">
    <citation type="journal article" date="1995" name="Virology">
        <title>Analysis of 45 kb of DNA located at the left end of the chlorella virus PBCV-1 genome.</title>
        <authorList>
            <person name="Lu Z."/>
            <person name="Li Y."/>
            <person name="Zhang Y."/>
            <person name="Kutish G.F."/>
            <person name="Rock D.L."/>
            <person name="Van Etten J.L."/>
        </authorList>
    </citation>
    <scope>NUCLEOTIDE SEQUENCE [LARGE SCALE GENOMIC DNA]</scope>
</reference>
<dbReference type="EMBL" id="JF411744">
    <property type="protein sequence ID" value="AAC96992.1"/>
    <property type="molecule type" value="Genomic_DNA"/>
</dbReference>
<dbReference type="Proteomes" id="UP000000862">
    <property type="component" value="Segment"/>
</dbReference>